<feature type="signal peptide" evidence="1">
    <location>
        <begin position="1"/>
        <end position="18"/>
    </location>
</feature>
<dbReference type="Pfam" id="PF01298">
    <property type="entry name" value="TbpB_B_D"/>
    <property type="match status" value="1"/>
</dbReference>
<evidence type="ECO:0000256" key="1">
    <source>
        <dbReference type="SAM" id="SignalP"/>
    </source>
</evidence>
<dbReference type="InterPro" id="IPR011250">
    <property type="entry name" value="OMP/PagP_B-barrel"/>
</dbReference>
<feature type="domain" description="Transferrin-binding protein B C-lobe/N-lobe beta-barrel" evidence="2">
    <location>
        <begin position="213"/>
        <end position="336"/>
    </location>
</feature>
<protein>
    <recommendedName>
        <fullName evidence="2">Transferrin-binding protein B C-lobe/N-lobe beta-barrel domain-containing protein</fullName>
    </recommendedName>
</protein>
<dbReference type="SUPFAM" id="SSF56925">
    <property type="entry name" value="OMPA-like"/>
    <property type="match status" value="1"/>
</dbReference>
<evidence type="ECO:0000313" key="3">
    <source>
        <dbReference type="EMBL" id="PUB11854.1"/>
    </source>
</evidence>
<proteinExistence type="predicted"/>
<feature type="chain" id="PRO_5015463093" description="Transferrin-binding protein B C-lobe/N-lobe beta-barrel domain-containing protein" evidence="1">
    <location>
        <begin position="19"/>
        <end position="360"/>
    </location>
</feature>
<gene>
    <name evidence="3" type="ORF">C8N45_11297</name>
</gene>
<dbReference type="Gene3D" id="2.40.160.90">
    <property type="match status" value="1"/>
</dbReference>
<dbReference type="InterPro" id="IPR001677">
    <property type="entry name" value="TbpB_B_D"/>
</dbReference>
<dbReference type="Proteomes" id="UP000244523">
    <property type="component" value="Unassembled WGS sequence"/>
</dbReference>
<accession>A0A2T6KAM7</accession>
<dbReference type="EMBL" id="QBUD01000012">
    <property type="protein sequence ID" value="PUB11854.1"/>
    <property type="molecule type" value="Genomic_DNA"/>
</dbReference>
<reference evidence="3 4" key="1">
    <citation type="submission" date="2018-04" db="EMBL/GenBank/DDBJ databases">
        <title>Genomic Encyclopedia of Archaeal and Bacterial Type Strains, Phase II (KMG-II): from individual species to whole genera.</title>
        <authorList>
            <person name="Goeker M."/>
        </authorList>
    </citation>
    <scope>NUCLEOTIDE SEQUENCE [LARGE SCALE GENOMIC DNA]</scope>
    <source>
        <strain evidence="3 4">DSM 29955</strain>
    </source>
</reference>
<comment type="caution">
    <text evidence="3">The sequence shown here is derived from an EMBL/GenBank/DDBJ whole genome shotgun (WGS) entry which is preliminary data.</text>
</comment>
<evidence type="ECO:0000313" key="4">
    <source>
        <dbReference type="Proteomes" id="UP000244523"/>
    </source>
</evidence>
<dbReference type="AlphaFoldDB" id="A0A2T6KAM7"/>
<keyword evidence="1" id="KW-0732">Signal</keyword>
<keyword evidence="4" id="KW-1185">Reference proteome</keyword>
<organism evidence="3 4">
    <name type="scientific">Yoonia sediminilitoris</name>
    <dbReference type="NCBI Taxonomy" id="1286148"/>
    <lineage>
        <taxon>Bacteria</taxon>
        <taxon>Pseudomonadati</taxon>
        <taxon>Pseudomonadota</taxon>
        <taxon>Alphaproteobacteria</taxon>
        <taxon>Rhodobacterales</taxon>
        <taxon>Paracoccaceae</taxon>
        <taxon>Yoonia</taxon>
    </lineage>
</organism>
<evidence type="ECO:0000259" key="2">
    <source>
        <dbReference type="Pfam" id="PF01298"/>
    </source>
</evidence>
<dbReference type="PROSITE" id="PS51257">
    <property type="entry name" value="PROKAR_LIPOPROTEIN"/>
    <property type="match status" value="1"/>
</dbReference>
<sequence length="360" mass="36965">MSVHEKLLCSTVALFALAACGGSSGGNGGDVGDVDDVGSSDVGDVGFVISSEEQVLRVFAEGVGDVSDVLASDGSLSARSVSLATTLETYTGFDVGTNELVEGSLRFEGDGDDLLVTFSTTGDPTPTTVRIVGAASLDDDQVVIDNPDMYFDLFVGNGQTFADLFDSTTGSGYAVRVGLYFQDGDDNFGLSGRGVIGTETTDMIMEQLAIDGGSASYSGYGSVELRQTDATFNGFNGFVDGNVALVADFGAGEISGEMTNLFYQFRTGPVVDETGNPDGSILFNNASLGDVNGFQGTMSASPALRAANDQIADIADGLTYSGAFYGPAAEEVGGAIEGGPTTIGEDSFVSNGFFTAIDRD</sequence>
<name>A0A2T6KAM7_9RHOB</name>